<keyword evidence="3" id="KW-0731">Sigma factor</keyword>
<dbReference type="AlphaFoldDB" id="A0A2N8HG94"/>
<dbReference type="Pfam" id="PF04542">
    <property type="entry name" value="Sigma70_r2"/>
    <property type="match status" value="1"/>
</dbReference>
<keyword evidence="4" id="KW-0804">Transcription</keyword>
<evidence type="ECO:0000313" key="7">
    <source>
        <dbReference type="EMBL" id="PNC19786.1"/>
    </source>
</evidence>
<feature type="domain" description="RNA polymerase sigma-70 region 2" evidence="5">
    <location>
        <begin position="30"/>
        <end position="98"/>
    </location>
</feature>
<dbReference type="CDD" id="cd06171">
    <property type="entry name" value="Sigma70_r4"/>
    <property type="match status" value="1"/>
</dbReference>
<dbReference type="SUPFAM" id="SSF88659">
    <property type="entry name" value="Sigma3 and sigma4 domains of RNA polymerase sigma factors"/>
    <property type="match status" value="1"/>
</dbReference>
<proteinExistence type="inferred from homology"/>
<dbReference type="OrthoDB" id="9784984at2"/>
<comment type="caution">
    <text evidence="7">The sequence shown here is derived from an EMBL/GenBank/DDBJ whole genome shotgun (WGS) entry which is preliminary data.</text>
</comment>
<dbReference type="GO" id="GO:0006352">
    <property type="term" value="P:DNA-templated transcription initiation"/>
    <property type="evidence" value="ECO:0007669"/>
    <property type="project" value="InterPro"/>
</dbReference>
<evidence type="ECO:0000256" key="1">
    <source>
        <dbReference type="ARBA" id="ARBA00010641"/>
    </source>
</evidence>
<dbReference type="InterPro" id="IPR039425">
    <property type="entry name" value="RNA_pol_sigma-70-like"/>
</dbReference>
<dbReference type="Proteomes" id="UP000236000">
    <property type="component" value="Unassembled WGS sequence"/>
</dbReference>
<dbReference type="InterPro" id="IPR007627">
    <property type="entry name" value="RNA_pol_sigma70_r2"/>
</dbReference>
<gene>
    <name evidence="7" type="ORF">CXU22_01890</name>
</gene>
<evidence type="ECO:0000256" key="4">
    <source>
        <dbReference type="ARBA" id="ARBA00023163"/>
    </source>
</evidence>
<dbReference type="PANTHER" id="PTHR43133">
    <property type="entry name" value="RNA POLYMERASE ECF-TYPE SIGMA FACTO"/>
    <property type="match status" value="1"/>
</dbReference>
<dbReference type="NCBIfam" id="TIGR02937">
    <property type="entry name" value="sigma70-ECF"/>
    <property type="match status" value="1"/>
</dbReference>
<dbReference type="InterPro" id="IPR013325">
    <property type="entry name" value="RNA_pol_sigma_r2"/>
</dbReference>
<sequence length="199" mass="22989">MSGPIAYTTLEDTELVARAREGDSRAFDELVVRHSRKLHATLYQMTDNYDDAYDIAQEAFSKAYRALRYFNGQSAFYTWLHSIAVNHARNFLKKRNRRMTYSLDDDEYGDHTEKDMNMADETDGADPERRTHLNELQLKINEALKKLSTKHREVVVLHDVKGLNHTEISALLGISEGTLRSRLHYAHKELQGLLAEYLS</sequence>
<dbReference type="InterPro" id="IPR036388">
    <property type="entry name" value="WH-like_DNA-bd_sf"/>
</dbReference>
<dbReference type="InterPro" id="IPR013249">
    <property type="entry name" value="RNA_pol_sigma70_r4_t2"/>
</dbReference>
<dbReference type="Gene3D" id="1.10.1740.10">
    <property type="match status" value="1"/>
</dbReference>
<dbReference type="EMBL" id="PJKA01000003">
    <property type="protein sequence ID" value="PNC19786.1"/>
    <property type="molecule type" value="Genomic_DNA"/>
</dbReference>
<dbReference type="RefSeq" id="WP_102711986.1">
    <property type="nucleotide sequence ID" value="NZ_CABMLK010000002.1"/>
</dbReference>
<dbReference type="PANTHER" id="PTHR43133:SF51">
    <property type="entry name" value="RNA POLYMERASE SIGMA FACTOR"/>
    <property type="match status" value="1"/>
</dbReference>
<dbReference type="SUPFAM" id="SSF88946">
    <property type="entry name" value="Sigma2 domain of RNA polymerase sigma factors"/>
    <property type="match status" value="1"/>
</dbReference>
<dbReference type="Gene3D" id="1.10.10.10">
    <property type="entry name" value="Winged helix-like DNA-binding domain superfamily/Winged helix DNA-binding domain"/>
    <property type="match status" value="1"/>
</dbReference>
<comment type="similarity">
    <text evidence="1">Belongs to the sigma-70 factor family. ECF subfamily.</text>
</comment>
<evidence type="ECO:0000313" key="8">
    <source>
        <dbReference type="Proteomes" id="UP000236000"/>
    </source>
</evidence>
<dbReference type="InterPro" id="IPR014284">
    <property type="entry name" value="RNA_pol_sigma-70_dom"/>
</dbReference>
<dbReference type="GO" id="GO:0016987">
    <property type="term" value="F:sigma factor activity"/>
    <property type="evidence" value="ECO:0007669"/>
    <property type="project" value="UniProtKB-KW"/>
</dbReference>
<protein>
    <submittedName>
        <fullName evidence="7">RNA polymerase subunit sigma-24</fullName>
    </submittedName>
</protein>
<evidence type="ECO:0000259" key="6">
    <source>
        <dbReference type="Pfam" id="PF08281"/>
    </source>
</evidence>
<feature type="domain" description="RNA polymerase sigma factor 70 region 4 type 2" evidence="6">
    <location>
        <begin position="139"/>
        <end position="186"/>
    </location>
</feature>
<evidence type="ECO:0000256" key="3">
    <source>
        <dbReference type="ARBA" id="ARBA00023082"/>
    </source>
</evidence>
<accession>A0A2N8HG94</accession>
<dbReference type="InterPro" id="IPR013324">
    <property type="entry name" value="RNA_pol_sigma_r3/r4-like"/>
</dbReference>
<keyword evidence="2" id="KW-0805">Transcription regulation</keyword>
<reference evidence="7 8" key="1">
    <citation type="journal article" date="2017" name="BMC Genomics">
        <title>Genome sequencing of 39 Akkermansia muciniphila isolates reveals its population structure, genomic and functional diverisity, and global distribution in mammalian gut microbiotas.</title>
        <authorList>
            <person name="Guo X."/>
            <person name="Li S."/>
            <person name="Zhang J."/>
            <person name="Wu F."/>
            <person name="Li X."/>
            <person name="Wu D."/>
            <person name="Zhang M."/>
            <person name="Ou Z."/>
            <person name="Jie Z."/>
            <person name="Yan Q."/>
            <person name="Li P."/>
            <person name="Yi J."/>
            <person name="Peng Y."/>
        </authorList>
    </citation>
    <scope>NUCLEOTIDE SEQUENCE [LARGE SCALE GENOMIC DNA]</scope>
    <source>
        <strain evidence="7 8">GP24</strain>
    </source>
</reference>
<dbReference type="Pfam" id="PF08281">
    <property type="entry name" value="Sigma70_r4_2"/>
    <property type="match status" value="1"/>
</dbReference>
<name>A0A2N8HG94_9BACT</name>
<organism evidence="7 8">
    <name type="scientific">Akkermansia muciniphila</name>
    <dbReference type="NCBI Taxonomy" id="239935"/>
    <lineage>
        <taxon>Bacteria</taxon>
        <taxon>Pseudomonadati</taxon>
        <taxon>Verrucomicrobiota</taxon>
        <taxon>Verrucomicrobiia</taxon>
        <taxon>Verrucomicrobiales</taxon>
        <taxon>Akkermansiaceae</taxon>
        <taxon>Akkermansia</taxon>
    </lineage>
</organism>
<evidence type="ECO:0000259" key="5">
    <source>
        <dbReference type="Pfam" id="PF04542"/>
    </source>
</evidence>
<dbReference type="GO" id="GO:0003677">
    <property type="term" value="F:DNA binding"/>
    <property type="evidence" value="ECO:0007669"/>
    <property type="project" value="InterPro"/>
</dbReference>
<evidence type="ECO:0000256" key="2">
    <source>
        <dbReference type="ARBA" id="ARBA00023015"/>
    </source>
</evidence>